<proteinExistence type="predicted"/>
<reference evidence="2" key="2">
    <citation type="submission" date="2024-07" db="EMBL/GenBank/DDBJ databases">
        <title>Streptomyces haneummycinica sp. nov., a new antibiotic-producing actinobacterium isolated from marine sediment.</title>
        <authorList>
            <person name="Uemura M."/>
            <person name="Hamada M."/>
            <person name="Hirano S."/>
            <person name="Kobayashi K."/>
            <person name="Ohshiro T."/>
            <person name="Kobayashi T."/>
            <person name="Terahara T."/>
        </authorList>
    </citation>
    <scope>NUCLEOTIDE SEQUENCE</scope>
    <source>
        <strain evidence="2">KM77-8</strain>
    </source>
</reference>
<sequence length="107" mass="10514">MPPSTDPAPQVRVLSPTGMLGAGFAPETIEYGLTLNPDVIAVDGGSTDSGPYYLGAGVAKTTAAAVRRDLDILLRAAAGAGIPCWSAPAAPAAPTPVSTGSPGSPRA</sequence>
<evidence type="ECO:0000256" key="1">
    <source>
        <dbReference type="SAM" id="MobiDB-lite"/>
    </source>
</evidence>
<name>A0AAT9HM87_9ACTN</name>
<reference evidence="2" key="1">
    <citation type="submission" date="2024-06" db="EMBL/GenBank/DDBJ databases">
        <authorList>
            <consortium name="consrtm"/>
            <person name="Uemura M."/>
            <person name="Terahara T."/>
        </authorList>
    </citation>
    <scope>NUCLEOTIDE SEQUENCE</scope>
    <source>
        <strain evidence="2">KM77-8</strain>
    </source>
</reference>
<protein>
    <submittedName>
        <fullName evidence="2">Uncharacterized protein</fullName>
    </submittedName>
</protein>
<feature type="region of interest" description="Disordered" evidence="1">
    <location>
        <begin position="87"/>
        <end position="107"/>
    </location>
</feature>
<accession>A0AAT9HM87</accession>
<dbReference type="EMBL" id="AP035768">
    <property type="protein sequence ID" value="BFO18626.1"/>
    <property type="molecule type" value="Genomic_DNA"/>
</dbReference>
<gene>
    <name evidence="2" type="ORF">SHKM778_50140</name>
</gene>
<dbReference type="AlphaFoldDB" id="A0AAT9HM87"/>
<organism evidence="2">
    <name type="scientific">Streptomyces haneummycinicus</name>
    <dbReference type="NCBI Taxonomy" id="3074435"/>
    <lineage>
        <taxon>Bacteria</taxon>
        <taxon>Bacillati</taxon>
        <taxon>Actinomycetota</taxon>
        <taxon>Actinomycetes</taxon>
        <taxon>Kitasatosporales</taxon>
        <taxon>Streptomycetaceae</taxon>
        <taxon>Streptomyces</taxon>
    </lineage>
</organism>
<evidence type="ECO:0000313" key="2">
    <source>
        <dbReference type="EMBL" id="BFO18626.1"/>
    </source>
</evidence>